<name>A0A0A9GHT6_ARUDO</name>
<organism evidence="1">
    <name type="scientific">Arundo donax</name>
    <name type="common">Giant reed</name>
    <name type="synonym">Donax arundinaceus</name>
    <dbReference type="NCBI Taxonomy" id="35708"/>
    <lineage>
        <taxon>Eukaryota</taxon>
        <taxon>Viridiplantae</taxon>
        <taxon>Streptophyta</taxon>
        <taxon>Embryophyta</taxon>
        <taxon>Tracheophyta</taxon>
        <taxon>Spermatophyta</taxon>
        <taxon>Magnoliopsida</taxon>
        <taxon>Liliopsida</taxon>
        <taxon>Poales</taxon>
        <taxon>Poaceae</taxon>
        <taxon>PACMAD clade</taxon>
        <taxon>Arundinoideae</taxon>
        <taxon>Arundineae</taxon>
        <taxon>Arundo</taxon>
    </lineage>
</organism>
<dbReference type="EMBL" id="GBRH01173256">
    <property type="protein sequence ID" value="JAE24640.1"/>
    <property type="molecule type" value="Transcribed_RNA"/>
</dbReference>
<sequence length="41" mass="4526">MPVHATTSLVCISSNTLRAATTDPHPKYMLISAVCVKRWEP</sequence>
<proteinExistence type="predicted"/>
<dbReference type="AlphaFoldDB" id="A0A0A9GHT6"/>
<protein>
    <submittedName>
        <fullName evidence="1">Uncharacterized protein</fullName>
    </submittedName>
</protein>
<accession>A0A0A9GHT6</accession>
<evidence type="ECO:0000313" key="1">
    <source>
        <dbReference type="EMBL" id="JAE24640.1"/>
    </source>
</evidence>
<reference evidence="1" key="2">
    <citation type="journal article" date="2015" name="Data Brief">
        <title>Shoot transcriptome of the giant reed, Arundo donax.</title>
        <authorList>
            <person name="Barrero R.A."/>
            <person name="Guerrero F.D."/>
            <person name="Moolhuijzen P."/>
            <person name="Goolsby J.A."/>
            <person name="Tidwell J."/>
            <person name="Bellgard S.E."/>
            <person name="Bellgard M.I."/>
        </authorList>
    </citation>
    <scope>NUCLEOTIDE SEQUENCE</scope>
    <source>
        <tissue evidence="1">Shoot tissue taken approximately 20 cm above the soil surface</tissue>
    </source>
</reference>
<reference evidence="1" key="1">
    <citation type="submission" date="2014-09" db="EMBL/GenBank/DDBJ databases">
        <authorList>
            <person name="Magalhaes I.L.F."/>
            <person name="Oliveira U."/>
            <person name="Santos F.R."/>
            <person name="Vidigal T.H.D.A."/>
            <person name="Brescovit A.D."/>
            <person name="Santos A.J."/>
        </authorList>
    </citation>
    <scope>NUCLEOTIDE SEQUENCE</scope>
    <source>
        <tissue evidence="1">Shoot tissue taken approximately 20 cm above the soil surface</tissue>
    </source>
</reference>